<gene>
    <name evidence="1" type="ORF">OSB04_005536</name>
</gene>
<accession>A0AA38WS60</accession>
<comment type="caution">
    <text evidence="1">The sequence shown here is derived from an EMBL/GenBank/DDBJ whole genome shotgun (WGS) entry which is preliminary data.</text>
</comment>
<protein>
    <submittedName>
        <fullName evidence="1">Uncharacterized protein</fullName>
    </submittedName>
</protein>
<organism evidence="1 2">
    <name type="scientific">Centaurea solstitialis</name>
    <name type="common">yellow star-thistle</name>
    <dbReference type="NCBI Taxonomy" id="347529"/>
    <lineage>
        <taxon>Eukaryota</taxon>
        <taxon>Viridiplantae</taxon>
        <taxon>Streptophyta</taxon>
        <taxon>Embryophyta</taxon>
        <taxon>Tracheophyta</taxon>
        <taxon>Spermatophyta</taxon>
        <taxon>Magnoliopsida</taxon>
        <taxon>eudicotyledons</taxon>
        <taxon>Gunneridae</taxon>
        <taxon>Pentapetalae</taxon>
        <taxon>asterids</taxon>
        <taxon>campanulids</taxon>
        <taxon>Asterales</taxon>
        <taxon>Asteraceae</taxon>
        <taxon>Carduoideae</taxon>
        <taxon>Cardueae</taxon>
        <taxon>Centaureinae</taxon>
        <taxon>Centaurea</taxon>
    </lineage>
</organism>
<dbReference type="EMBL" id="JARYMX010000002">
    <property type="protein sequence ID" value="KAJ9560376.1"/>
    <property type="molecule type" value="Genomic_DNA"/>
</dbReference>
<sequence>MEEILSLYEIKLLPKKLRSNRTSTPVPYNRCIDSLHLTRYYFYNPSENKVFVAHNGEFLEEKFLNQENTRNDIDLQIVEEDTPVPIVELVTQQDNVETQPETAEEVQIQDLRRSTRIRQEPDRYLGFLVSQDGEDLNEPTSYGEAVSCSESEQWQEAMKAEIQSMYDNQLWELTDLPQHCRAVGRKWVFKKKTDMDENR</sequence>
<dbReference type="AlphaFoldDB" id="A0AA38WS60"/>
<keyword evidence="2" id="KW-1185">Reference proteome</keyword>
<name>A0AA38WS60_9ASTR</name>
<reference evidence="1" key="1">
    <citation type="submission" date="2023-03" db="EMBL/GenBank/DDBJ databases">
        <title>Chromosome-scale reference genome and RAD-based genetic map of yellow starthistle (Centaurea solstitialis) reveal putative structural variation and QTLs associated with invader traits.</title>
        <authorList>
            <person name="Reatini B."/>
            <person name="Cang F.A."/>
            <person name="Jiang Q."/>
            <person name="Mckibben M.T.W."/>
            <person name="Barker M.S."/>
            <person name="Rieseberg L.H."/>
            <person name="Dlugosch K.M."/>
        </authorList>
    </citation>
    <scope>NUCLEOTIDE SEQUENCE</scope>
    <source>
        <strain evidence="1">CAN-66</strain>
        <tissue evidence="1">Leaf</tissue>
    </source>
</reference>
<dbReference type="Proteomes" id="UP001172457">
    <property type="component" value="Chromosome 2"/>
</dbReference>
<proteinExistence type="predicted"/>
<evidence type="ECO:0000313" key="1">
    <source>
        <dbReference type="EMBL" id="KAJ9560376.1"/>
    </source>
</evidence>
<evidence type="ECO:0000313" key="2">
    <source>
        <dbReference type="Proteomes" id="UP001172457"/>
    </source>
</evidence>